<accession>A0A7L7SMR8</accession>
<dbReference type="InterPro" id="IPR012310">
    <property type="entry name" value="DNA_ligase_ATP-dep_cent"/>
</dbReference>
<comment type="cofactor">
    <cofactor evidence="1">
        <name>a divalent metal cation</name>
        <dbReference type="ChEBI" id="CHEBI:60240"/>
    </cofactor>
</comment>
<gene>
    <name evidence="10" type="ORF">phi9183_ORF007</name>
</gene>
<dbReference type="InterPro" id="IPR029319">
    <property type="entry name" value="DNA_ligase_OB"/>
</dbReference>
<dbReference type="Pfam" id="PF14743">
    <property type="entry name" value="DNA_ligase_OB_2"/>
    <property type="match status" value="1"/>
</dbReference>
<dbReference type="GO" id="GO:0006310">
    <property type="term" value="P:DNA recombination"/>
    <property type="evidence" value="ECO:0007669"/>
    <property type="project" value="InterPro"/>
</dbReference>
<dbReference type="GO" id="GO:0006281">
    <property type="term" value="P:DNA repair"/>
    <property type="evidence" value="ECO:0007669"/>
    <property type="project" value="UniProtKB-KW"/>
</dbReference>
<feature type="domain" description="ATP-dependent DNA ligase family profile" evidence="8">
    <location>
        <begin position="151"/>
        <end position="335"/>
    </location>
</feature>
<keyword evidence="5" id="KW-0235">DNA replication</keyword>
<keyword evidence="7" id="KW-0234">DNA repair</keyword>
<evidence type="ECO:0000256" key="1">
    <source>
        <dbReference type="ARBA" id="ARBA00001968"/>
    </source>
</evidence>
<organism evidence="10 11">
    <name type="scientific">Enterococcus phage 9183</name>
    <dbReference type="NCBI Taxonomy" id="2763102"/>
    <lineage>
        <taxon>Viruses</taxon>
        <taxon>Duplodnaviria</taxon>
        <taxon>Heunggongvirae</taxon>
        <taxon>Uroviricota</taxon>
        <taxon>Caudoviricetes</taxon>
        <taxon>Andrewesvirinae</taxon>
        <taxon>Denvervirus</taxon>
        <taxon>Denvervirus dv9183</taxon>
    </lineage>
</organism>
<dbReference type="GO" id="GO:0005524">
    <property type="term" value="F:ATP binding"/>
    <property type="evidence" value="ECO:0007669"/>
    <property type="project" value="InterPro"/>
</dbReference>
<evidence type="ECO:0000313" key="11">
    <source>
        <dbReference type="Proteomes" id="UP000516647"/>
    </source>
</evidence>
<dbReference type="GO" id="GO:0006260">
    <property type="term" value="P:DNA replication"/>
    <property type="evidence" value="ECO:0007669"/>
    <property type="project" value="UniProtKB-KW"/>
</dbReference>
<dbReference type="PANTHER" id="PTHR47810">
    <property type="entry name" value="DNA LIGASE"/>
    <property type="match status" value="1"/>
</dbReference>
<comment type="similarity">
    <text evidence="2">Belongs to the ATP-dependent DNA ligase family.</text>
</comment>
<keyword evidence="4 10" id="KW-0436">Ligase</keyword>
<evidence type="ECO:0000256" key="7">
    <source>
        <dbReference type="ARBA" id="ARBA00023204"/>
    </source>
</evidence>
<evidence type="ECO:0000313" key="10">
    <source>
        <dbReference type="EMBL" id="QOC57500.1"/>
    </source>
</evidence>
<evidence type="ECO:0000256" key="4">
    <source>
        <dbReference type="ARBA" id="ARBA00022598"/>
    </source>
</evidence>
<dbReference type="Gene3D" id="2.40.50.140">
    <property type="entry name" value="Nucleic acid-binding proteins"/>
    <property type="match status" value="1"/>
</dbReference>
<dbReference type="SUPFAM" id="SSF50249">
    <property type="entry name" value="Nucleic acid-binding proteins"/>
    <property type="match status" value="1"/>
</dbReference>
<proteinExistence type="inferred from homology"/>
<sequence length="428" mass="49546">MKWFDILEEVENAKGKEKVEVLKKYSNDSLLPDILNFIYNPRIVTGISKKKMGKEIETYEIKIDQTNERVLAIMEYLIEHNTGKDEDISTVKSLIESTDDMKERQYLESLVIKDMPIGISATSVNKVWKKLIPVFKLQKGQLFEGEFEGVQAVSLKLDGNSATVFNLEDKSFMLSRSGAIIEGFDHILKYYRENLPKGFVYQGELIAKNYHKMGHGELFRYSNGITNSKKDDEKENLQHIIFDVIDEVSFEKGKSYIPYIARLDQLKDYNIKTYDPYGDSFNEVEIVPFYAFTDDIDLIMSLAKETINNNLEGLMICKASSIYKKGKQKWLQKIKEFQTLDLEVIDLKEHVRGGKVGSLVVNYHGGEVNVGGIKDEDRIKWWNEPNTIIGKIVEVKFFRETTDKFGNKSLRFPTFVRVRDDKFEESYE</sequence>
<reference evidence="10 11" key="1">
    <citation type="submission" date="2020-08" db="EMBL/GenBank/DDBJ databases">
        <authorList>
            <person name="Canfield G.S."/>
            <person name="Duerkop B.A."/>
        </authorList>
    </citation>
    <scope>NUCLEOTIDE SEQUENCE [LARGE SCALE GENOMIC DNA]</scope>
</reference>
<dbReference type="PANTHER" id="PTHR47810:SF1">
    <property type="entry name" value="DNA LIGASE B"/>
    <property type="match status" value="1"/>
</dbReference>
<keyword evidence="6" id="KW-0227">DNA damage</keyword>
<dbReference type="Gene3D" id="3.30.470.30">
    <property type="entry name" value="DNA ligase/mRNA capping enzyme"/>
    <property type="match status" value="1"/>
</dbReference>
<dbReference type="GO" id="GO:0003910">
    <property type="term" value="F:DNA ligase (ATP) activity"/>
    <property type="evidence" value="ECO:0007669"/>
    <property type="project" value="InterPro"/>
</dbReference>
<evidence type="ECO:0000259" key="9">
    <source>
        <dbReference type="Pfam" id="PF14743"/>
    </source>
</evidence>
<keyword evidence="11" id="KW-1185">Reference proteome</keyword>
<dbReference type="InterPro" id="IPR012340">
    <property type="entry name" value="NA-bd_OB-fold"/>
</dbReference>
<protein>
    <recommendedName>
        <fullName evidence="3">DNA ligase</fullName>
    </recommendedName>
</protein>
<evidence type="ECO:0000256" key="2">
    <source>
        <dbReference type="ARBA" id="ARBA00007572"/>
    </source>
</evidence>
<dbReference type="EMBL" id="MT939241">
    <property type="protein sequence ID" value="QOC57500.1"/>
    <property type="molecule type" value="Genomic_DNA"/>
</dbReference>
<dbReference type="Proteomes" id="UP000516647">
    <property type="component" value="Segment"/>
</dbReference>
<feature type="domain" description="DNA ligase OB-like" evidence="9">
    <location>
        <begin position="354"/>
        <end position="419"/>
    </location>
</feature>
<dbReference type="SUPFAM" id="SSF56091">
    <property type="entry name" value="DNA ligase/mRNA capping enzyme, catalytic domain"/>
    <property type="match status" value="1"/>
</dbReference>
<dbReference type="InterPro" id="IPR050326">
    <property type="entry name" value="NAD_dep_DNA_ligaseB"/>
</dbReference>
<name>A0A7L7SMR8_9CAUD</name>
<evidence type="ECO:0000256" key="3">
    <source>
        <dbReference type="ARBA" id="ARBA00013308"/>
    </source>
</evidence>
<evidence type="ECO:0000256" key="6">
    <source>
        <dbReference type="ARBA" id="ARBA00022763"/>
    </source>
</evidence>
<evidence type="ECO:0000256" key="5">
    <source>
        <dbReference type="ARBA" id="ARBA00022705"/>
    </source>
</evidence>
<evidence type="ECO:0000259" key="8">
    <source>
        <dbReference type="Pfam" id="PF01068"/>
    </source>
</evidence>
<dbReference type="Pfam" id="PF01068">
    <property type="entry name" value="DNA_ligase_A_M"/>
    <property type="match status" value="1"/>
</dbReference>